<dbReference type="InterPro" id="IPR000904">
    <property type="entry name" value="Sec7_dom"/>
</dbReference>
<feature type="compositionally biased region" description="Low complexity" evidence="1">
    <location>
        <begin position="394"/>
        <end position="425"/>
    </location>
</feature>
<feature type="compositionally biased region" description="Basic and acidic residues" evidence="1">
    <location>
        <begin position="90"/>
        <end position="110"/>
    </location>
</feature>
<feature type="compositionally biased region" description="Basic residues" evidence="1">
    <location>
        <begin position="541"/>
        <end position="557"/>
    </location>
</feature>
<feature type="region of interest" description="Disordered" evidence="1">
    <location>
        <begin position="537"/>
        <end position="609"/>
    </location>
</feature>
<evidence type="ECO:0000313" key="4">
    <source>
        <dbReference type="EMBL" id="KAJ6231955.1"/>
    </source>
</evidence>
<name>A0ABQ8XH54_9EUKA</name>
<feature type="domain" description="PH" evidence="2">
    <location>
        <begin position="848"/>
        <end position="965"/>
    </location>
</feature>
<feature type="compositionally biased region" description="Basic and acidic residues" evidence="1">
    <location>
        <begin position="201"/>
        <end position="257"/>
    </location>
</feature>
<evidence type="ECO:0000259" key="3">
    <source>
        <dbReference type="PROSITE" id="PS50190"/>
    </source>
</evidence>
<gene>
    <name evidence="4" type="ORF">M0813_05317</name>
</gene>
<dbReference type="SUPFAM" id="SSF48425">
    <property type="entry name" value="Sec7 domain"/>
    <property type="match status" value="1"/>
</dbReference>
<dbReference type="PROSITE" id="PS50003">
    <property type="entry name" value="PH_DOMAIN"/>
    <property type="match status" value="1"/>
</dbReference>
<dbReference type="CDD" id="cd00171">
    <property type="entry name" value="Sec7"/>
    <property type="match status" value="1"/>
</dbReference>
<feature type="compositionally biased region" description="Acidic residues" evidence="1">
    <location>
        <begin position="331"/>
        <end position="343"/>
    </location>
</feature>
<dbReference type="Proteomes" id="UP001150062">
    <property type="component" value="Unassembled WGS sequence"/>
</dbReference>
<keyword evidence="5" id="KW-1185">Reference proteome</keyword>
<feature type="compositionally biased region" description="Basic and acidic residues" evidence="1">
    <location>
        <begin position="280"/>
        <end position="292"/>
    </location>
</feature>
<feature type="compositionally biased region" description="Basic residues" evidence="1">
    <location>
        <begin position="41"/>
        <end position="89"/>
    </location>
</feature>
<dbReference type="PANTHER" id="PTHR10663:SF402">
    <property type="entry name" value="MIP16918P"/>
    <property type="match status" value="1"/>
</dbReference>
<feature type="domain" description="SEC7" evidence="3">
    <location>
        <begin position="643"/>
        <end position="830"/>
    </location>
</feature>
<dbReference type="Gene3D" id="2.30.29.30">
    <property type="entry name" value="Pleckstrin-homology domain (PH domain)/Phosphotyrosine-binding domain (PTB)"/>
    <property type="match status" value="1"/>
</dbReference>
<protein>
    <submittedName>
        <fullName evidence="4">Cytohesin-4</fullName>
    </submittedName>
</protein>
<feature type="compositionally biased region" description="Low complexity" evidence="1">
    <location>
        <begin position="350"/>
        <end position="363"/>
    </location>
</feature>
<reference evidence="4" key="1">
    <citation type="submission" date="2022-08" db="EMBL/GenBank/DDBJ databases">
        <title>Novel sulfate-reducing endosymbionts in the free-living metamonad Anaeramoeba.</title>
        <authorList>
            <person name="Jerlstrom-Hultqvist J."/>
            <person name="Cepicka I."/>
            <person name="Gallot-Lavallee L."/>
            <person name="Salas-Leiva D."/>
            <person name="Curtis B.A."/>
            <person name="Zahonova K."/>
            <person name="Pipaliya S."/>
            <person name="Dacks J."/>
            <person name="Roger A.J."/>
        </authorList>
    </citation>
    <scope>NUCLEOTIDE SEQUENCE</scope>
    <source>
        <strain evidence="4">Schooner1</strain>
    </source>
</reference>
<dbReference type="SUPFAM" id="SSF50729">
    <property type="entry name" value="PH domain-like"/>
    <property type="match status" value="1"/>
</dbReference>
<sequence length="984" mass="113921">MSQDYNTPISVSYSSGNSDLGSVSISSMDNSDTSSSDSNSRNKKRKKKKSKSSSEKKKRHNKKKRKKEKRKEKGNKSNERKKRKKKGKGKKETESDSKPESDSESRSEKERKKKRNNKGKHKRKEKKNKPENNLTNKEKDSQKKKKKKKENQESKISQEKKEQEIKNNNNEKENGSEPIPNKEKESNSKSKLENENENENENEKEPEPETKTKKIEISDEKENKKENETMSKSKLEKKNKKNEKEEKNNKQKEDQEKKKKTKKKKEKIKNKQKPKSKASRFQEEIIIKENPQEKFQSSSSSEETNTKPMKKKEKREKEKKRKKEKEKEKEIEEEGGGEEEEEIEKTNLLSSSDQEIQIISCSEISEEETFDPFKSLLQIKLSETLKEEKKTKKLSSGSGSGSRSESSSSLTSSSSSYSSISSKTSSDSEKTNSYSNKNDSFNEDEDDLLASTTKTKKGKRGEKKKSRRGNKKKGKKKKRKLERRKRRKRKKKKLSQETKRIRKFMDQILDKIENSVEPNRFIDKDIMRIQAMIGNKTNLKDKKKSQKLRRKRIKKGARSSVIFPKKIGKNWNVTSGNNQKTKSKSKNKNKSKDKNKNKKSKSKTKNVNLQNLNENFGGWGEWENFSSSDEELQGFEYEYHQDLSTNSKGQTKELKEGIFQFNLNPKKGMKYCIENGLVGNDYQKIAHFLFTTEGLGKRQVGDFLGLGTDYANEVLRHYANCFDFTEQSIDQALRKYLGTFRIPGEAQKIDRMMETFAMRFCSNNPTVFTSPDTAYVLSFSMIMLNTDAHSPMVENKMTKQQFFLNCGGIDDGKDLPEEILSEIYDRIVSQEIKVKTSGGQEETITFINPEKSGWLTKQGGRIKTWKKRFFLLSYNCLYYFKEINDPEPCGIIPLDDVRISVIEPKGKKRLFLFEISSQKKETFVKGAKFTNSGQLVTGHHKSYLISAETEEERDTWITEIQNNVAGNQLGKIVDKKKSQLKKKN</sequence>
<feature type="region of interest" description="Disordered" evidence="1">
    <location>
        <begin position="384"/>
        <end position="502"/>
    </location>
</feature>
<dbReference type="Gene3D" id="1.10.220.20">
    <property type="match status" value="1"/>
</dbReference>
<evidence type="ECO:0000313" key="5">
    <source>
        <dbReference type="Proteomes" id="UP001150062"/>
    </source>
</evidence>
<dbReference type="SMART" id="SM00222">
    <property type="entry name" value="Sec7"/>
    <property type="match status" value="1"/>
</dbReference>
<feature type="compositionally biased region" description="Basic residues" evidence="1">
    <location>
        <begin position="454"/>
        <end position="493"/>
    </location>
</feature>
<dbReference type="PROSITE" id="PS50190">
    <property type="entry name" value="SEC7"/>
    <property type="match status" value="1"/>
</dbReference>
<feature type="compositionally biased region" description="Basic and acidic residues" evidence="1">
    <location>
        <begin position="150"/>
        <end position="194"/>
    </location>
</feature>
<dbReference type="PANTHER" id="PTHR10663">
    <property type="entry name" value="GUANYL-NUCLEOTIDE EXCHANGE FACTOR"/>
    <property type="match status" value="1"/>
</dbReference>
<dbReference type="InterPro" id="IPR035999">
    <property type="entry name" value="Sec7_dom_sf"/>
</dbReference>
<feature type="compositionally biased region" description="Polar residues" evidence="1">
    <location>
        <begin position="1"/>
        <end position="29"/>
    </location>
</feature>
<accession>A0ABQ8XH54</accession>
<dbReference type="Pfam" id="PF00169">
    <property type="entry name" value="PH"/>
    <property type="match status" value="1"/>
</dbReference>
<dbReference type="InterPro" id="IPR023394">
    <property type="entry name" value="Sec7_C_sf"/>
</dbReference>
<feature type="region of interest" description="Disordered" evidence="1">
    <location>
        <begin position="1"/>
        <end position="364"/>
    </location>
</feature>
<dbReference type="SMART" id="SM00233">
    <property type="entry name" value="PH"/>
    <property type="match status" value="1"/>
</dbReference>
<dbReference type="EMBL" id="JAOAOG010000296">
    <property type="protein sequence ID" value="KAJ6231955.1"/>
    <property type="molecule type" value="Genomic_DNA"/>
</dbReference>
<evidence type="ECO:0000256" key="1">
    <source>
        <dbReference type="SAM" id="MobiDB-lite"/>
    </source>
</evidence>
<feature type="compositionally biased region" description="Basic residues" evidence="1">
    <location>
        <begin position="308"/>
        <end position="324"/>
    </location>
</feature>
<organism evidence="4 5">
    <name type="scientific">Anaeramoeba flamelloides</name>
    <dbReference type="NCBI Taxonomy" id="1746091"/>
    <lineage>
        <taxon>Eukaryota</taxon>
        <taxon>Metamonada</taxon>
        <taxon>Anaeramoebidae</taxon>
        <taxon>Anaeramoeba</taxon>
    </lineage>
</organism>
<evidence type="ECO:0000259" key="2">
    <source>
        <dbReference type="PROSITE" id="PS50003"/>
    </source>
</evidence>
<feature type="compositionally biased region" description="Basic residues" evidence="1">
    <location>
        <begin position="258"/>
        <end position="278"/>
    </location>
</feature>
<proteinExistence type="predicted"/>
<feature type="compositionally biased region" description="Low complexity" evidence="1">
    <location>
        <begin position="30"/>
        <end position="39"/>
    </location>
</feature>
<dbReference type="Gene3D" id="1.10.1000.11">
    <property type="entry name" value="Arf Nucleotide-binding Site Opener,domain 2"/>
    <property type="match status" value="1"/>
</dbReference>
<dbReference type="Pfam" id="PF01369">
    <property type="entry name" value="Sec7"/>
    <property type="match status" value="1"/>
</dbReference>
<feature type="compositionally biased region" description="Basic residues" evidence="1">
    <location>
        <begin position="581"/>
        <end position="604"/>
    </location>
</feature>
<feature type="compositionally biased region" description="Basic residues" evidence="1">
    <location>
        <begin position="111"/>
        <end position="127"/>
    </location>
</feature>
<comment type="caution">
    <text evidence="4">The sequence shown here is derived from an EMBL/GenBank/DDBJ whole genome shotgun (WGS) entry which is preliminary data.</text>
</comment>
<dbReference type="InterPro" id="IPR011993">
    <property type="entry name" value="PH-like_dom_sf"/>
</dbReference>
<dbReference type="InterPro" id="IPR001849">
    <property type="entry name" value="PH_domain"/>
</dbReference>